<sequence>MLMYSTTMRRLAGATALLSASLLAGPARAQTPTWQWALQTTNPTPTDRSEAQGNAVATDASGRVYVGGEYGSGNSGLIPYSRQFAAAGSVTAPAGGFVAQASAVGQWAWVTNAVATGVANTGGTATDITAVAVTPTGEVYAAGTAQGTSLQVGSRTAALPGSGQAVFVARLDAAGSCQGLQIVEGITSGIELAADPSTGGVVLAGLYEVPMSFGNNPLPAPTAQLGSVFVARLGAGGQWSFATNSTGAANIGSGVQLAVGPAGQVAVGGAYLPGTLSFGAHSLTIASSNSNAYFVAQLDATNQWQWAVGGSGSTDSRTYDLAYTPGGTVWAVGGGRTGTVVGSQTLTAGGGPNANNLAGFLGQLSAAGQWGTVQTFAATGDGLGALGLLSLDTNGLPVVMGALRGDNGPVTGQLGSQMLTSPNDDVLLFVAGLDAAGQWRYVTTVPQPALQDGINPKAQALDRSGNLLLTGGLFGNITLGGTTLSGSGRSFVATNDWGDVFLAKLTNVTILGSRPSAAAAAAPSCFPSPARGTATLRLPAAAATAQPIALLDALGRAVRHYTVPARATETPLDLMGLAPGLYVLRTGAATARLVVE</sequence>
<proteinExistence type="predicted"/>
<feature type="chain" id="PRO_5045211714" description="T9SS type A sorting domain-containing protein" evidence="1">
    <location>
        <begin position="30"/>
        <end position="596"/>
    </location>
</feature>
<protein>
    <recommendedName>
        <fullName evidence="4">T9SS type A sorting domain-containing protein</fullName>
    </recommendedName>
</protein>
<comment type="caution">
    <text evidence="2">The sequence shown here is derived from an EMBL/GenBank/DDBJ whole genome shotgun (WGS) entry which is preliminary data.</text>
</comment>
<evidence type="ECO:0000256" key="1">
    <source>
        <dbReference type="SAM" id="SignalP"/>
    </source>
</evidence>
<evidence type="ECO:0008006" key="4">
    <source>
        <dbReference type="Google" id="ProtNLM"/>
    </source>
</evidence>
<dbReference type="RefSeq" id="WP_305008913.1">
    <property type="nucleotide sequence ID" value="NZ_JAUQSY010000020.1"/>
</dbReference>
<accession>A0ABT9BII2</accession>
<organism evidence="2 3">
    <name type="scientific">Hymenobacter aranciens</name>
    <dbReference type="NCBI Taxonomy" id="3063996"/>
    <lineage>
        <taxon>Bacteria</taxon>
        <taxon>Pseudomonadati</taxon>
        <taxon>Bacteroidota</taxon>
        <taxon>Cytophagia</taxon>
        <taxon>Cytophagales</taxon>
        <taxon>Hymenobacteraceae</taxon>
        <taxon>Hymenobacter</taxon>
    </lineage>
</organism>
<gene>
    <name evidence="2" type="ORF">Q5H93_22255</name>
</gene>
<dbReference type="EMBL" id="JAUQSY010000020">
    <property type="protein sequence ID" value="MDO7877478.1"/>
    <property type="molecule type" value="Genomic_DNA"/>
</dbReference>
<name>A0ABT9BII2_9BACT</name>
<dbReference type="Proteomes" id="UP001176429">
    <property type="component" value="Unassembled WGS sequence"/>
</dbReference>
<evidence type="ECO:0000313" key="2">
    <source>
        <dbReference type="EMBL" id="MDO7877478.1"/>
    </source>
</evidence>
<reference evidence="2" key="1">
    <citation type="submission" date="2023-07" db="EMBL/GenBank/DDBJ databases">
        <authorList>
            <person name="Kim M.K."/>
        </authorList>
    </citation>
    <scope>NUCLEOTIDE SEQUENCE</scope>
    <source>
        <strain evidence="2">ASUV-10-1</strain>
    </source>
</reference>
<evidence type="ECO:0000313" key="3">
    <source>
        <dbReference type="Proteomes" id="UP001176429"/>
    </source>
</evidence>
<keyword evidence="3" id="KW-1185">Reference proteome</keyword>
<dbReference type="InterPro" id="IPR052918">
    <property type="entry name" value="Motility_Chemotaxis_Reg"/>
</dbReference>
<keyword evidence="1" id="KW-0732">Signal</keyword>
<dbReference type="PANTHER" id="PTHR35580">
    <property type="entry name" value="CELL SURFACE GLYCOPROTEIN (S-LAYER PROTEIN)-LIKE PROTEIN"/>
    <property type="match status" value="1"/>
</dbReference>
<dbReference type="PANTHER" id="PTHR35580:SF1">
    <property type="entry name" value="PHYTASE-LIKE DOMAIN-CONTAINING PROTEIN"/>
    <property type="match status" value="1"/>
</dbReference>
<feature type="signal peptide" evidence="1">
    <location>
        <begin position="1"/>
        <end position="29"/>
    </location>
</feature>